<dbReference type="Proteomes" id="UP000246410">
    <property type="component" value="Unassembled WGS sequence"/>
</dbReference>
<keyword evidence="2" id="KW-1185">Reference proteome</keyword>
<reference evidence="1 2" key="1">
    <citation type="submission" date="2018-05" db="EMBL/GenBank/DDBJ databases">
        <title>Genomic Encyclopedia of Type Strains, Phase IV (KMG-IV): sequencing the most valuable type-strain genomes for metagenomic binning, comparative biology and taxonomic classification.</title>
        <authorList>
            <person name="Goeker M."/>
        </authorList>
    </citation>
    <scope>NUCLEOTIDE SEQUENCE [LARGE SCALE GENOMIC DNA]</scope>
    <source>
        <strain evidence="1 2">DSM 44717</strain>
    </source>
</reference>
<evidence type="ECO:0000313" key="2">
    <source>
        <dbReference type="Proteomes" id="UP000246410"/>
    </source>
</evidence>
<gene>
    <name evidence="1" type="ORF">DFR69_102231</name>
</gene>
<dbReference type="CDD" id="cd00090">
    <property type="entry name" value="HTH_ARSR"/>
    <property type="match status" value="1"/>
</dbReference>
<dbReference type="EMBL" id="QGTL01000002">
    <property type="protein sequence ID" value="PWV79169.1"/>
    <property type="molecule type" value="Genomic_DNA"/>
</dbReference>
<sequence length="166" mass="18094">MDLVDRLEELERRVAALEDARPEGGDGAQLPWAVARLREEFDAAAVRNGGVLMAGALHLPTGERFDWQAQFPIDTIVGEEWTTEVANCLAALANPVRLRLLREIVYGRRTAADLAAISELGSSADIYQHLRQLAAVGWLQTAGLGRFEVPEGRLIPLLAALASAQR</sequence>
<proteinExistence type="predicted"/>
<dbReference type="AlphaFoldDB" id="A0A317NV44"/>
<name>A0A317NV44_9NOCA</name>
<accession>A0A317NV44</accession>
<protein>
    <submittedName>
        <fullName evidence="1">Helix-turn-helix protein</fullName>
    </submittedName>
</protein>
<dbReference type="InterPro" id="IPR036388">
    <property type="entry name" value="WH-like_DNA-bd_sf"/>
</dbReference>
<dbReference type="SUPFAM" id="SSF46785">
    <property type="entry name" value="Winged helix' DNA-binding domain"/>
    <property type="match status" value="1"/>
</dbReference>
<dbReference type="Pfam" id="PF12840">
    <property type="entry name" value="HTH_20"/>
    <property type="match status" value="1"/>
</dbReference>
<dbReference type="RefSeq" id="WP_110036343.1">
    <property type="nucleotide sequence ID" value="NZ_JARWQV010000309.1"/>
</dbReference>
<dbReference type="InterPro" id="IPR011991">
    <property type="entry name" value="ArsR-like_HTH"/>
</dbReference>
<organism evidence="1 2">
    <name type="scientific">Nocardia neocaledoniensis</name>
    <dbReference type="NCBI Taxonomy" id="236511"/>
    <lineage>
        <taxon>Bacteria</taxon>
        <taxon>Bacillati</taxon>
        <taxon>Actinomycetota</taxon>
        <taxon>Actinomycetes</taxon>
        <taxon>Mycobacteriales</taxon>
        <taxon>Nocardiaceae</taxon>
        <taxon>Nocardia</taxon>
    </lineage>
</organism>
<comment type="caution">
    <text evidence="1">The sequence shown here is derived from an EMBL/GenBank/DDBJ whole genome shotgun (WGS) entry which is preliminary data.</text>
</comment>
<dbReference type="Gene3D" id="1.10.10.10">
    <property type="entry name" value="Winged helix-like DNA-binding domain superfamily/Winged helix DNA-binding domain"/>
    <property type="match status" value="1"/>
</dbReference>
<evidence type="ECO:0000313" key="1">
    <source>
        <dbReference type="EMBL" id="PWV79169.1"/>
    </source>
</evidence>
<dbReference type="InterPro" id="IPR036390">
    <property type="entry name" value="WH_DNA-bd_sf"/>
</dbReference>